<keyword evidence="3" id="KW-1185">Reference proteome</keyword>
<reference evidence="2 3" key="1">
    <citation type="journal article" date="2019" name="Sci. Rep.">
        <title>Orb-weaving spider Araneus ventricosus genome elucidates the spidroin gene catalogue.</title>
        <authorList>
            <person name="Kono N."/>
            <person name="Nakamura H."/>
            <person name="Ohtoshi R."/>
            <person name="Moran D.A.P."/>
            <person name="Shinohara A."/>
            <person name="Yoshida Y."/>
            <person name="Fujiwara M."/>
            <person name="Mori M."/>
            <person name="Tomita M."/>
            <person name="Arakawa K."/>
        </authorList>
    </citation>
    <scope>NUCLEOTIDE SEQUENCE [LARGE SCALE GENOMIC DNA]</scope>
</reference>
<evidence type="ECO:0000256" key="1">
    <source>
        <dbReference type="SAM" id="Phobius"/>
    </source>
</evidence>
<dbReference type="AlphaFoldDB" id="A0A4Y2TV81"/>
<gene>
    <name evidence="2" type="ORF">AVEN_9614_1</name>
</gene>
<protein>
    <submittedName>
        <fullName evidence="2">Uncharacterized protein</fullName>
    </submittedName>
</protein>
<dbReference type="EMBL" id="BGPR01030547">
    <property type="protein sequence ID" value="GBO03136.1"/>
    <property type="molecule type" value="Genomic_DNA"/>
</dbReference>
<proteinExistence type="predicted"/>
<name>A0A4Y2TV81_ARAVE</name>
<accession>A0A4Y2TV81</accession>
<dbReference type="Proteomes" id="UP000499080">
    <property type="component" value="Unassembled WGS sequence"/>
</dbReference>
<comment type="caution">
    <text evidence="2">The sequence shown here is derived from an EMBL/GenBank/DDBJ whole genome shotgun (WGS) entry which is preliminary data.</text>
</comment>
<organism evidence="2 3">
    <name type="scientific">Araneus ventricosus</name>
    <name type="common">Orbweaver spider</name>
    <name type="synonym">Epeira ventricosa</name>
    <dbReference type="NCBI Taxonomy" id="182803"/>
    <lineage>
        <taxon>Eukaryota</taxon>
        <taxon>Metazoa</taxon>
        <taxon>Ecdysozoa</taxon>
        <taxon>Arthropoda</taxon>
        <taxon>Chelicerata</taxon>
        <taxon>Arachnida</taxon>
        <taxon>Araneae</taxon>
        <taxon>Araneomorphae</taxon>
        <taxon>Entelegynae</taxon>
        <taxon>Araneoidea</taxon>
        <taxon>Araneidae</taxon>
        <taxon>Araneus</taxon>
    </lineage>
</organism>
<evidence type="ECO:0000313" key="3">
    <source>
        <dbReference type="Proteomes" id="UP000499080"/>
    </source>
</evidence>
<evidence type="ECO:0000313" key="2">
    <source>
        <dbReference type="EMBL" id="GBO03136.1"/>
    </source>
</evidence>
<keyword evidence="1" id="KW-0472">Membrane</keyword>
<keyword evidence="1" id="KW-1133">Transmembrane helix</keyword>
<keyword evidence="1" id="KW-0812">Transmembrane</keyword>
<sequence>MRSFKSWCRCVCEVVVLCICLCIPFRLVHENRSQRIISIPVLQREPQPDPISSMAYFSPYIYTGQFSTMAQQFKRTRISRQAVYPNFRPHHVFSSVFPFDDHRVETLNLGVERS</sequence>
<feature type="transmembrane region" description="Helical" evidence="1">
    <location>
        <begin position="7"/>
        <end position="28"/>
    </location>
</feature>